<reference evidence="13" key="1">
    <citation type="submission" date="2022-01" db="EMBL/GenBank/DDBJ databases">
        <authorList>
            <person name="King R."/>
        </authorList>
    </citation>
    <scope>NUCLEOTIDE SEQUENCE</scope>
</reference>
<dbReference type="Pfam" id="PF01612">
    <property type="entry name" value="DNA_pol_A_exo1"/>
    <property type="match status" value="1"/>
</dbReference>
<feature type="compositionally biased region" description="Basic residues" evidence="10">
    <location>
        <begin position="816"/>
        <end position="832"/>
    </location>
</feature>
<dbReference type="GO" id="GO:0000176">
    <property type="term" value="C:nuclear exosome (RNase complex)"/>
    <property type="evidence" value="ECO:0007669"/>
    <property type="project" value="InterPro"/>
</dbReference>
<keyword evidence="5" id="KW-0271">Exosome</keyword>
<feature type="compositionally biased region" description="Polar residues" evidence="10">
    <location>
        <begin position="892"/>
        <end position="901"/>
    </location>
</feature>
<dbReference type="PANTHER" id="PTHR12124">
    <property type="entry name" value="POLYMYOSITIS/SCLERODERMA AUTOANTIGEN-RELATED"/>
    <property type="match status" value="1"/>
</dbReference>
<feature type="compositionally biased region" description="Gly residues" evidence="10">
    <location>
        <begin position="911"/>
        <end position="926"/>
    </location>
</feature>
<gene>
    <name evidence="13" type="ORF">DIABBA_LOCUS11047</name>
</gene>
<dbReference type="EMBL" id="OU898282">
    <property type="protein sequence ID" value="CAG9838118.1"/>
    <property type="molecule type" value="Genomic_DNA"/>
</dbReference>
<dbReference type="Gene3D" id="3.30.420.10">
    <property type="entry name" value="Ribonuclease H-like superfamily/Ribonuclease H"/>
    <property type="match status" value="1"/>
</dbReference>
<evidence type="ECO:0000256" key="1">
    <source>
        <dbReference type="ARBA" id="ARBA00004123"/>
    </source>
</evidence>
<dbReference type="FunFam" id="1.10.150.80:FF:000001">
    <property type="entry name" value="Putative exosome component 10"/>
    <property type="match status" value="1"/>
</dbReference>
<dbReference type="Pfam" id="PF00570">
    <property type="entry name" value="HRDC"/>
    <property type="match status" value="1"/>
</dbReference>
<dbReference type="InterPro" id="IPR045092">
    <property type="entry name" value="Rrp6-like"/>
</dbReference>
<dbReference type="InterPro" id="IPR044876">
    <property type="entry name" value="HRDC_dom_sf"/>
</dbReference>
<comment type="subcellular location">
    <subcellularLocation>
        <location evidence="1">Nucleus</location>
    </subcellularLocation>
</comment>
<dbReference type="InterPro" id="IPR012588">
    <property type="entry name" value="Exosome-assoc_fac_Rrp6_N"/>
</dbReference>
<dbReference type="CDD" id="cd06147">
    <property type="entry name" value="Rrp6p_like_exo"/>
    <property type="match status" value="1"/>
</dbReference>
<feature type="region of interest" description="Disordered" evidence="10">
    <location>
        <begin position="703"/>
        <end position="850"/>
    </location>
</feature>
<keyword evidence="14" id="KW-1185">Reference proteome</keyword>
<evidence type="ECO:0000256" key="4">
    <source>
        <dbReference type="ARBA" id="ARBA00022801"/>
    </source>
</evidence>
<evidence type="ECO:0000256" key="10">
    <source>
        <dbReference type="SAM" id="MobiDB-lite"/>
    </source>
</evidence>
<evidence type="ECO:0000256" key="5">
    <source>
        <dbReference type="ARBA" id="ARBA00022835"/>
    </source>
</evidence>
<dbReference type="InterPro" id="IPR010997">
    <property type="entry name" value="HRDC-like_sf"/>
</dbReference>
<dbReference type="GO" id="GO:0071044">
    <property type="term" value="P:histone mRNA catabolic process"/>
    <property type="evidence" value="ECO:0007669"/>
    <property type="project" value="TreeGrafter"/>
</dbReference>
<keyword evidence="3" id="KW-0540">Nuclease</keyword>
<dbReference type="AlphaFoldDB" id="A0A9N9T914"/>
<sequence length="926" mass="106848">MSSENMEVKRVTDQDKINMLGFDNFSDFMKDGFKTLMEAIKHSNSLPQGSDWNFYHTHETFNQIMNGESAKVLKQINGILRTNHIEGNVRNRCLEEKTDLIVEGNDNILERVANNIDEMNGIKKAGVAPVLIQNVSAELPINGSWNRINSVKFSVTPTMVPQVTSQDPKNTVTLIAAKNVIRPQKFFRDKIINSSKFPWEPRIKIKPNSIKPLAIFLEETERGEEYSHPYEFELDRFTPLPIQLKKEIPVKPLPVEDTPLIEITEERQLDELVETLLNCQEFAVDVEHHSYRSFMGITCLIQISTREKDYIIDALALRDKLWILNEVFTKPTIVKIFHGAESDIQWLQRDLSIYVVNMFDTYHAAKQLEFSGLSLAYLMQRYCSFVPNKQFQLADWRIRPLPVELKNYAREDTHHLIYIYQMLKNDLLNKANGSDNLLLAVINKSTETCKQRYFRPVLRDDSHLDFYRKCKRHFDNRQLYALKELYKWRDELAREEDESKGYVLPNHMLLQIAETLPREMQGVLACCNPIPPLVRSNLLEIHQIILRAKEQPLEKPIFKEDTRARGSTKKISKINVDSPLNCPHDLTKANEFRDDLPTLLGNNSPSLMNLSNGKLENETDKPICSVFLTPDNSDDEEQKNKINFKFLRPFERYKLVRSYIQAEQEKSSEAENIENGNQNQEEVITMTDEQRIEEIRQHFLKLSKSTPVASEPELSLVQMGGTKRKREHSPSVTEQSASVHPVFLPMSTEMTNNKGDNNSHKRKSSDNADGAPPVKIRHKNQKRRAANQKQRFTKESEEENQLDGQNHTNQPDKQNKQKPQRFRNKQKQKKKFQQNQTRPQNGHDDQNNEVEFKPFDYSSVDFRQFQGGAGSVSKPQEVKSTIRFKRQKQGALKNNNKSTFFRHSGGKGGHRGGGGARGGGKPGKSF</sequence>
<feature type="region of interest" description="Disordered" evidence="10">
    <location>
        <begin position="884"/>
        <end position="926"/>
    </location>
</feature>
<feature type="compositionally biased region" description="Basic residues" evidence="10">
    <location>
        <begin position="775"/>
        <end position="786"/>
    </location>
</feature>
<dbReference type="FunFam" id="3.30.420.10:FF:000059">
    <property type="entry name" value="Exosome complex exonuclease Rrp6"/>
    <property type="match status" value="1"/>
</dbReference>
<dbReference type="GO" id="GO:0071035">
    <property type="term" value="P:nuclear polyadenylation-dependent rRNA catabolic process"/>
    <property type="evidence" value="ECO:0007669"/>
    <property type="project" value="TreeGrafter"/>
</dbReference>
<proteinExistence type="inferred from homology"/>
<evidence type="ECO:0000256" key="2">
    <source>
        <dbReference type="ARBA" id="ARBA00022552"/>
    </source>
</evidence>
<keyword evidence="7" id="KW-0539">Nucleus</keyword>
<protein>
    <recommendedName>
        <fullName evidence="9">Exosome complex component 10 homolog</fullName>
    </recommendedName>
</protein>
<dbReference type="GO" id="GO:0071039">
    <property type="term" value="P:nuclear polyadenylation-dependent CUT catabolic process"/>
    <property type="evidence" value="ECO:0007669"/>
    <property type="project" value="TreeGrafter"/>
</dbReference>
<keyword evidence="4" id="KW-0378">Hydrolase</keyword>
<dbReference type="PANTHER" id="PTHR12124:SF47">
    <property type="entry name" value="EXOSOME COMPONENT 10"/>
    <property type="match status" value="1"/>
</dbReference>
<dbReference type="GO" id="GO:0000467">
    <property type="term" value="P:exonucleolytic trimming to generate mature 3'-end of 5.8S rRNA from tricistronic rRNA transcript (SSU-rRNA, 5.8S rRNA, LSU-rRNA)"/>
    <property type="evidence" value="ECO:0007669"/>
    <property type="project" value="InterPro"/>
</dbReference>
<evidence type="ECO:0000259" key="11">
    <source>
        <dbReference type="SMART" id="SM00341"/>
    </source>
</evidence>
<dbReference type="Gene3D" id="1.10.150.80">
    <property type="entry name" value="HRDC domain"/>
    <property type="match status" value="1"/>
</dbReference>
<dbReference type="GO" id="GO:0071038">
    <property type="term" value="P:TRAMP-dependent tRNA surveillance pathway"/>
    <property type="evidence" value="ECO:0007669"/>
    <property type="project" value="TreeGrafter"/>
</dbReference>
<evidence type="ECO:0000313" key="14">
    <source>
        <dbReference type="Proteomes" id="UP001153709"/>
    </source>
</evidence>
<dbReference type="GO" id="GO:0003727">
    <property type="term" value="F:single-stranded RNA binding"/>
    <property type="evidence" value="ECO:0007669"/>
    <property type="project" value="TreeGrafter"/>
</dbReference>
<organism evidence="13 14">
    <name type="scientific">Diabrotica balteata</name>
    <name type="common">Banded cucumber beetle</name>
    <dbReference type="NCBI Taxonomy" id="107213"/>
    <lineage>
        <taxon>Eukaryota</taxon>
        <taxon>Metazoa</taxon>
        <taxon>Ecdysozoa</taxon>
        <taxon>Arthropoda</taxon>
        <taxon>Hexapoda</taxon>
        <taxon>Insecta</taxon>
        <taxon>Pterygota</taxon>
        <taxon>Neoptera</taxon>
        <taxon>Endopterygota</taxon>
        <taxon>Coleoptera</taxon>
        <taxon>Polyphaga</taxon>
        <taxon>Cucujiformia</taxon>
        <taxon>Chrysomeloidea</taxon>
        <taxon>Chrysomelidae</taxon>
        <taxon>Galerucinae</taxon>
        <taxon>Diabroticina</taxon>
        <taxon>Diabroticites</taxon>
        <taxon>Diabrotica</taxon>
    </lineage>
</organism>
<feature type="compositionally biased region" description="Basic and acidic residues" evidence="10">
    <location>
        <begin position="841"/>
        <end position="850"/>
    </location>
</feature>
<dbReference type="GO" id="GO:0071040">
    <property type="term" value="P:nuclear polyadenylation-dependent antisense transcript catabolic process"/>
    <property type="evidence" value="ECO:0007669"/>
    <property type="project" value="TreeGrafter"/>
</dbReference>
<dbReference type="OrthoDB" id="2250022at2759"/>
<evidence type="ECO:0000256" key="3">
    <source>
        <dbReference type="ARBA" id="ARBA00022722"/>
    </source>
</evidence>
<evidence type="ECO:0000256" key="8">
    <source>
        <dbReference type="ARBA" id="ARBA00043957"/>
    </source>
</evidence>
<dbReference type="InterPro" id="IPR012337">
    <property type="entry name" value="RNaseH-like_sf"/>
</dbReference>
<accession>A0A9N9T914</accession>
<evidence type="ECO:0000313" key="13">
    <source>
        <dbReference type="EMBL" id="CAG9838118.1"/>
    </source>
</evidence>
<dbReference type="GO" id="GO:0071051">
    <property type="term" value="P:poly(A)-dependent snoRNA 3'-end processing"/>
    <property type="evidence" value="ECO:0007669"/>
    <property type="project" value="TreeGrafter"/>
</dbReference>
<dbReference type="GO" id="GO:0071036">
    <property type="term" value="P:nuclear polyadenylation-dependent snoRNA catabolic process"/>
    <property type="evidence" value="ECO:0007669"/>
    <property type="project" value="TreeGrafter"/>
</dbReference>
<name>A0A9N9T914_DIABA</name>
<dbReference type="GO" id="GO:0000166">
    <property type="term" value="F:nucleotide binding"/>
    <property type="evidence" value="ECO:0007669"/>
    <property type="project" value="InterPro"/>
</dbReference>
<dbReference type="SUPFAM" id="SSF53098">
    <property type="entry name" value="Ribonuclease H-like"/>
    <property type="match status" value="1"/>
</dbReference>
<feature type="domain" description="HRDC" evidence="11">
    <location>
        <begin position="475"/>
        <end position="555"/>
    </location>
</feature>
<evidence type="ECO:0000256" key="9">
    <source>
        <dbReference type="ARBA" id="ARBA00070365"/>
    </source>
</evidence>
<dbReference type="SMART" id="SM00341">
    <property type="entry name" value="HRDC"/>
    <property type="match status" value="1"/>
</dbReference>
<dbReference type="InterPro" id="IPR002562">
    <property type="entry name" value="3'-5'_exonuclease_dom"/>
</dbReference>
<dbReference type="SMART" id="SM00474">
    <property type="entry name" value="35EXOc"/>
    <property type="match status" value="1"/>
</dbReference>
<dbReference type="InterPro" id="IPR049559">
    <property type="entry name" value="Rrp6p-like_exo"/>
</dbReference>
<dbReference type="InterPro" id="IPR036397">
    <property type="entry name" value="RNaseH_sf"/>
</dbReference>
<keyword evidence="2" id="KW-0698">rRNA processing</keyword>
<dbReference type="InterPro" id="IPR002121">
    <property type="entry name" value="HRDC_dom"/>
</dbReference>
<dbReference type="Pfam" id="PF08066">
    <property type="entry name" value="PMC2NT"/>
    <property type="match status" value="1"/>
</dbReference>
<dbReference type="Proteomes" id="UP001153709">
    <property type="component" value="Chromosome 7"/>
</dbReference>
<feature type="domain" description="3'-5' exonuclease" evidence="12">
    <location>
        <begin position="260"/>
        <end position="428"/>
    </location>
</feature>
<dbReference type="GO" id="GO:0000175">
    <property type="term" value="F:3'-5'-RNA exonuclease activity"/>
    <property type="evidence" value="ECO:0007669"/>
    <property type="project" value="InterPro"/>
</dbReference>
<dbReference type="GO" id="GO:0005730">
    <property type="term" value="C:nucleolus"/>
    <property type="evidence" value="ECO:0007669"/>
    <property type="project" value="TreeGrafter"/>
</dbReference>
<evidence type="ECO:0000259" key="12">
    <source>
        <dbReference type="SMART" id="SM00474"/>
    </source>
</evidence>
<evidence type="ECO:0000256" key="6">
    <source>
        <dbReference type="ARBA" id="ARBA00022839"/>
    </source>
</evidence>
<dbReference type="SUPFAM" id="SSF47819">
    <property type="entry name" value="HRDC-like"/>
    <property type="match status" value="1"/>
</dbReference>
<comment type="similarity">
    <text evidence="8">Belongs to the exosome component 10/RRP6 family.</text>
</comment>
<dbReference type="GO" id="GO:0071037">
    <property type="term" value="P:nuclear polyadenylation-dependent snRNA catabolic process"/>
    <property type="evidence" value="ECO:0007669"/>
    <property type="project" value="TreeGrafter"/>
</dbReference>
<keyword evidence="6" id="KW-0269">Exonuclease</keyword>
<evidence type="ECO:0000256" key="7">
    <source>
        <dbReference type="ARBA" id="ARBA00023242"/>
    </source>
</evidence>